<proteinExistence type="predicted"/>
<dbReference type="AlphaFoldDB" id="A0A9Q4ZK71"/>
<evidence type="ECO:0000313" key="1">
    <source>
        <dbReference type="EMBL" id="MBM4567480.1"/>
    </source>
</evidence>
<dbReference type="Proteomes" id="UP000808906">
    <property type="component" value="Unassembled WGS sequence"/>
</dbReference>
<sequence>MMLWDCTHCGMVRHAPCAGATCLPAQRIDEREFKSARIAQEQQRIEQIQAERENDPFFRLGNALAGGVA</sequence>
<accession>A0A9Q4ZK71</accession>
<dbReference type="Proteomes" id="UP000603463">
    <property type="component" value="Unassembled WGS sequence"/>
</dbReference>
<evidence type="ECO:0000313" key="2">
    <source>
        <dbReference type="EMBL" id="NKT78203.1"/>
    </source>
</evidence>
<dbReference type="RefSeq" id="WP_205915016.1">
    <property type="nucleotide sequence ID" value="NZ_CP095477.1"/>
</dbReference>
<evidence type="ECO:0000313" key="3">
    <source>
        <dbReference type="Proteomes" id="UP000603463"/>
    </source>
</evidence>
<reference evidence="2" key="2">
    <citation type="journal article" date="2020" name="Environ. Microbiol.">
        <title>The novel and transferable erm(51) gene confers Macrolides, Lincosamides, and Streptogramins B (MLSB) resistance to clonal Rhodococcus equi in the environment.</title>
        <authorList>
            <person name="Huber L."/>
            <person name="Giguere S."/>
            <person name="Slovis N.M."/>
            <person name="Alvarez-Narvaez S."/>
            <person name="Hart K.A."/>
            <person name="Greiter M."/>
            <person name="Morris E.R.A."/>
            <person name="Cohen N.D."/>
        </authorList>
    </citation>
    <scope>NUCLEOTIDE SEQUENCE</scope>
    <source>
        <strain evidence="2">Lh_116_1</strain>
    </source>
</reference>
<organism evidence="2 3">
    <name type="scientific">Rhodococcus hoagii</name>
    <name type="common">Corynebacterium equii</name>
    <dbReference type="NCBI Taxonomy" id="43767"/>
    <lineage>
        <taxon>Bacteria</taxon>
        <taxon>Bacillati</taxon>
        <taxon>Actinomycetota</taxon>
        <taxon>Actinomycetes</taxon>
        <taxon>Mycobacteriales</taxon>
        <taxon>Nocardiaceae</taxon>
        <taxon>Prescottella</taxon>
    </lineage>
</organism>
<reference evidence="1" key="1">
    <citation type="submission" date="2019-11" db="EMBL/GenBank/DDBJ databases">
        <title>Spread of Macrolides and rifampicin resistant Rhodococcus equi in clinical isolates in the USA.</title>
        <authorList>
            <person name="Alvarez-Narvaez S."/>
            <person name="Huber L."/>
            <person name="Cohen N.D."/>
            <person name="Slovis N."/>
            <person name="Greiter M."/>
            <person name="Giguere S."/>
            <person name="Hart K."/>
        </authorList>
    </citation>
    <scope>NUCLEOTIDE SEQUENCE</scope>
    <source>
        <strain evidence="1">Lh_17</strain>
    </source>
</reference>
<dbReference type="EMBL" id="WVBC01000030">
    <property type="protein sequence ID" value="NKT78203.1"/>
    <property type="molecule type" value="Genomic_DNA"/>
</dbReference>
<gene>
    <name evidence="1" type="ORF">GS441_19270</name>
    <name evidence="2" type="ORF">GS882_08820</name>
</gene>
<name>A0A9Q4ZK71_RHOHA</name>
<comment type="caution">
    <text evidence="2">The sequence shown here is derived from an EMBL/GenBank/DDBJ whole genome shotgun (WGS) entry which is preliminary data.</text>
</comment>
<protein>
    <submittedName>
        <fullName evidence="2">Uncharacterized protein</fullName>
    </submittedName>
</protein>
<dbReference type="EMBL" id="WUXR01000012">
    <property type="protein sequence ID" value="MBM4567480.1"/>
    <property type="molecule type" value="Genomic_DNA"/>
</dbReference>